<sequence>MTLYGELQRADWLRLKSLEPADVPDVLILHGEWGLAGALERWRSAFAGEVCDTEWNALLGTHAGVDVMVAGVFGSPMAAFVAHPLCQMGTQLVVQTGYFGGLSPTVDYGDVLLVTHADCHDGVAPSYVSCPPDGYAAEPGLLARMRRICTRKELPFAQGKVISTDAVLTEDLAKIRRWQERGFVGVDMETATTFSVAHAYGSQAVAILNLSDHLDRGDSFFEYTDERRQLEANTDMAIRDVILEFIEESFSS</sequence>
<gene>
    <name evidence="2" type="ORF">FIV42_10475</name>
</gene>
<dbReference type="GO" id="GO:0008782">
    <property type="term" value="F:adenosylhomocysteine nucleosidase activity"/>
    <property type="evidence" value="ECO:0007669"/>
    <property type="project" value="TreeGrafter"/>
</dbReference>
<dbReference type="InterPro" id="IPR000845">
    <property type="entry name" value="Nucleoside_phosphorylase_d"/>
</dbReference>
<dbReference type="Proteomes" id="UP000315995">
    <property type="component" value="Chromosome"/>
</dbReference>
<dbReference type="AlphaFoldDB" id="A0A4Y6PTP6"/>
<feature type="domain" description="Nucleoside phosphorylase" evidence="1">
    <location>
        <begin position="54"/>
        <end position="239"/>
    </location>
</feature>
<proteinExistence type="predicted"/>
<dbReference type="RefSeq" id="WP_141197630.1">
    <property type="nucleotide sequence ID" value="NZ_CP041186.1"/>
</dbReference>
<dbReference type="SUPFAM" id="SSF53167">
    <property type="entry name" value="Purine and uridine phosphorylases"/>
    <property type="match status" value="1"/>
</dbReference>
<dbReference type="Gene3D" id="3.40.50.1580">
    <property type="entry name" value="Nucleoside phosphorylase domain"/>
    <property type="match status" value="1"/>
</dbReference>
<keyword evidence="3" id="KW-1185">Reference proteome</keyword>
<accession>A0A4Y6PTP6</accession>
<protein>
    <submittedName>
        <fullName evidence="2">Uridine phosphorylase</fullName>
    </submittedName>
</protein>
<accession>A0A5B8Y8H3</accession>
<evidence type="ECO:0000313" key="3">
    <source>
        <dbReference type="Proteomes" id="UP000315995"/>
    </source>
</evidence>
<dbReference type="InterPro" id="IPR035994">
    <property type="entry name" value="Nucleoside_phosphorylase_sf"/>
</dbReference>
<dbReference type="OrthoDB" id="5296640at2"/>
<organism evidence="2 3">
    <name type="scientific">Persicimonas caeni</name>
    <dbReference type="NCBI Taxonomy" id="2292766"/>
    <lineage>
        <taxon>Bacteria</taxon>
        <taxon>Deltaproteobacteria</taxon>
        <taxon>Bradymonadales</taxon>
        <taxon>Bradymonadaceae</taxon>
        <taxon>Persicimonas</taxon>
    </lineage>
</organism>
<evidence type="ECO:0000313" key="2">
    <source>
        <dbReference type="EMBL" id="QDG51145.1"/>
    </source>
</evidence>
<dbReference type="Pfam" id="PF01048">
    <property type="entry name" value="PNP_UDP_1"/>
    <property type="match status" value="1"/>
</dbReference>
<reference evidence="2 3" key="1">
    <citation type="submission" date="2019-06" db="EMBL/GenBank/DDBJ databases">
        <title>Persicimonas caeni gen. nov., sp. nov., a predatory bacterium isolated from solar saltern.</title>
        <authorList>
            <person name="Wang S."/>
        </authorList>
    </citation>
    <scope>NUCLEOTIDE SEQUENCE [LARGE SCALE GENOMIC DNA]</scope>
    <source>
        <strain evidence="2 3">YN101</strain>
    </source>
</reference>
<evidence type="ECO:0000259" key="1">
    <source>
        <dbReference type="Pfam" id="PF01048"/>
    </source>
</evidence>
<name>A0A4Y6PTP6_PERCE</name>
<dbReference type="GO" id="GO:0009116">
    <property type="term" value="P:nucleoside metabolic process"/>
    <property type="evidence" value="ECO:0007669"/>
    <property type="project" value="InterPro"/>
</dbReference>
<dbReference type="EMBL" id="CP041186">
    <property type="protein sequence ID" value="QDG51145.1"/>
    <property type="molecule type" value="Genomic_DNA"/>
</dbReference>
<dbReference type="PANTHER" id="PTHR46832">
    <property type="entry name" value="5'-METHYLTHIOADENOSINE/S-ADENOSYLHOMOCYSTEINE NUCLEOSIDASE"/>
    <property type="match status" value="1"/>
</dbReference>
<dbReference type="GO" id="GO:0008930">
    <property type="term" value="F:methylthioadenosine nucleosidase activity"/>
    <property type="evidence" value="ECO:0007669"/>
    <property type="project" value="TreeGrafter"/>
</dbReference>
<dbReference type="GO" id="GO:0005829">
    <property type="term" value="C:cytosol"/>
    <property type="evidence" value="ECO:0007669"/>
    <property type="project" value="TreeGrafter"/>
</dbReference>
<dbReference type="GO" id="GO:0019284">
    <property type="term" value="P:L-methionine salvage from S-adenosylmethionine"/>
    <property type="evidence" value="ECO:0007669"/>
    <property type="project" value="TreeGrafter"/>
</dbReference>
<dbReference type="PANTHER" id="PTHR46832:SF1">
    <property type="entry name" value="5'-METHYLTHIOADENOSINE_S-ADENOSYLHOMOCYSTEINE NUCLEOSIDASE"/>
    <property type="match status" value="1"/>
</dbReference>